<organism evidence="1 2">
    <name type="scientific">Cryphonectria parasitica (strain ATCC 38755 / EP155)</name>
    <dbReference type="NCBI Taxonomy" id="660469"/>
    <lineage>
        <taxon>Eukaryota</taxon>
        <taxon>Fungi</taxon>
        <taxon>Dikarya</taxon>
        <taxon>Ascomycota</taxon>
        <taxon>Pezizomycotina</taxon>
        <taxon>Sordariomycetes</taxon>
        <taxon>Sordariomycetidae</taxon>
        <taxon>Diaporthales</taxon>
        <taxon>Cryphonectriaceae</taxon>
        <taxon>Cryphonectria-Endothia species complex</taxon>
        <taxon>Cryphonectria</taxon>
    </lineage>
</organism>
<reference evidence="1" key="1">
    <citation type="journal article" date="2020" name="Phytopathology">
        <title>Genome sequence of the chestnut blight fungus Cryphonectria parasitica EP155: A fundamental resource for an archetypical invasive plant pathogen.</title>
        <authorList>
            <person name="Crouch J.A."/>
            <person name="Dawe A."/>
            <person name="Aerts A."/>
            <person name="Barry K."/>
            <person name="Churchill A.C.L."/>
            <person name="Grimwood J."/>
            <person name="Hillman B."/>
            <person name="Milgroom M.G."/>
            <person name="Pangilinan J."/>
            <person name="Smith M."/>
            <person name="Salamov A."/>
            <person name="Schmutz J."/>
            <person name="Yadav J."/>
            <person name="Grigoriev I.V."/>
            <person name="Nuss D."/>
        </authorList>
    </citation>
    <scope>NUCLEOTIDE SEQUENCE</scope>
    <source>
        <strain evidence="1">EP155</strain>
    </source>
</reference>
<dbReference type="SUPFAM" id="SSF51182">
    <property type="entry name" value="RmlC-like cupins"/>
    <property type="match status" value="1"/>
</dbReference>
<dbReference type="InterPro" id="IPR014710">
    <property type="entry name" value="RmlC-like_jellyroll"/>
</dbReference>
<accession>A0A9P4XZL6</accession>
<dbReference type="Pfam" id="PF06249">
    <property type="entry name" value="EutQ"/>
    <property type="match status" value="1"/>
</dbReference>
<dbReference type="AlphaFoldDB" id="A0A9P4XZL6"/>
<dbReference type="Gene3D" id="2.60.120.10">
    <property type="entry name" value="Jelly Rolls"/>
    <property type="match status" value="1"/>
</dbReference>
<dbReference type="PANTHER" id="PTHR36169:SF1">
    <property type="entry name" value="ACETATE KINASE EUTQ"/>
    <property type="match status" value="1"/>
</dbReference>
<dbReference type="OrthoDB" id="4985585at2759"/>
<dbReference type="RefSeq" id="XP_040774401.1">
    <property type="nucleotide sequence ID" value="XM_040922257.1"/>
</dbReference>
<evidence type="ECO:0000313" key="2">
    <source>
        <dbReference type="Proteomes" id="UP000803844"/>
    </source>
</evidence>
<evidence type="ECO:0000313" key="1">
    <source>
        <dbReference type="EMBL" id="KAF3763440.1"/>
    </source>
</evidence>
<dbReference type="GeneID" id="63839386"/>
<gene>
    <name evidence="1" type="ORF">M406DRAFT_347143</name>
</gene>
<comment type="caution">
    <text evidence="1">The sequence shown here is derived from an EMBL/GenBank/DDBJ whole genome shotgun (WGS) entry which is preliminary data.</text>
</comment>
<keyword evidence="2" id="KW-1185">Reference proteome</keyword>
<dbReference type="InterPro" id="IPR010424">
    <property type="entry name" value="EutQ"/>
</dbReference>
<dbReference type="CDD" id="cd02228">
    <property type="entry name" value="cupin_EutQ"/>
    <property type="match status" value="1"/>
</dbReference>
<sequence length="124" mass="13581">MATESKPVTFQHYAGLPASFSPQLLANENAYLEDLFSSEATNAESPLSSGIFRLEPGTPLKYTYTYDEMKIILDGDFTIVDETGQTVHAKKGDHFFFPKGVTITFTSEKGGVAFYVGQRKKGAA</sequence>
<protein>
    <submittedName>
        <fullName evidence="1">Ethanolamine utilization protein</fullName>
    </submittedName>
</protein>
<dbReference type="EMBL" id="MU032349">
    <property type="protein sequence ID" value="KAF3763440.1"/>
    <property type="molecule type" value="Genomic_DNA"/>
</dbReference>
<dbReference type="PANTHER" id="PTHR36169">
    <property type="entry name" value="ETHANOLAMINE UTILIZATION PROTEIN EUTQ"/>
    <property type="match status" value="1"/>
</dbReference>
<proteinExistence type="predicted"/>
<name>A0A9P4XZL6_CRYP1</name>
<dbReference type="Proteomes" id="UP000803844">
    <property type="component" value="Unassembled WGS sequence"/>
</dbReference>
<dbReference type="InterPro" id="IPR011051">
    <property type="entry name" value="RmlC_Cupin_sf"/>
</dbReference>